<dbReference type="OrthoDB" id="10578959at2759"/>
<organism evidence="1 2">
    <name type="scientific">Piromyces finnis</name>
    <dbReference type="NCBI Taxonomy" id="1754191"/>
    <lineage>
        <taxon>Eukaryota</taxon>
        <taxon>Fungi</taxon>
        <taxon>Fungi incertae sedis</taxon>
        <taxon>Chytridiomycota</taxon>
        <taxon>Chytridiomycota incertae sedis</taxon>
        <taxon>Neocallimastigomycetes</taxon>
        <taxon>Neocallimastigales</taxon>
        <taxon>Neocallimastigaceae</taxon>
        <taxon>Piromyces</taxon>
    </lineage>
</organism>
<evidence type="ECO:0000313" key="1">
    <source>
        <dbReference type="EMBL" id="ORX53738.1"/>
    </source>
</evidence>
<protein>
    <submittedName>
        <fullName evidence="1">Uncharacterized protein</fullName>
    </submittedName>
</protein>
<gene>
    <name evidence="1" type="ORF">BCR36DRAFT_265003</name>
</gene>
<evidence type="ECO:0000313" key="2">
    <source>
        <dbReference type="Proteomes" id="UP000193719"/>
    </source>
</evidence>
<name>A0A1Y1VDV1_9FUNG</name>
<sequence length="210" mass="24354">VKEYFDSIKSKLINDIDGSSENNISDEMTNEIKDIASKIKEKIERFNNYEQPEGHNEEALHLIDLINNYDEVISIAVSKSDNFDSLERLDKIIEENRKKFPHIKGKVENYVNKDGNGITKYRFGNLEVVEPRTEDLEVIINDVVKSKSDAMVIFTDESTGRYQLIDIKRCNNMKYKLIKHEPSFFRNVDDINDLGTLSNINNFLSKVKDK</sequence>
<feature type="non-terminal residue" evidence="1">
    <location>
        <position position="1"/>
    </location>
</feature>
<dbReference type="EMBL" id="MCFH01000012">
    <property type="protein sequence ID" value="ORX53738.1"/>
    <property type="molecule type" value="Genomic_DNA"/>
</dbReference>
<comment type="caution">
    <text evidence="1">The sequence shown here is derived from an EMBL/GenBank/DDBJ whole genome shotgun (WGS) entry which is preliminary data.</text>
</comment>
<feature type="non-terminal residue" evidence="1">
    <location>
        <position position="210"/>
    </location>
</feature>
<dbReference type="Proteomes" id="UP000193719">
    <property type="component" value="Unassembled WGS sequence"/>
</dbReference>
<proteinExistence type="predicted"/>
<reference evidence="1 2" key="2">
    <citation type="submission" date="2016-08" db="EMBL/GenBank/DDBJ databases">
        <title>Pervasive Adenine N6-methylation of Active Genes in Fungi.</title>
        <authorList>
            <consortium name="DOE Joint Genome Institute"/>
            <person name="Mondo S.J."/>
            <person name="Dannebaum R.O."/>
            <person name="Kuo R.C."/>
            <person name="Labutti K."/>
            <person name="Haridas S."/>
            <person name="Kuo A."/>
            <person name="Salamov A."/>
            <person name="Ahrendt S.R."/>
            <person name="Lipzen A."/>
            <person name="Sullivan W."/>
            <person name="Andreopoulos W.B."/>
            <person name="Clum A."/>
            <person name="Lindquist E."/>
            <person name="Daum C."/>
            <person name="Ramamoorthy G.K."/>
            <person name="Gryganskyi A."/>
            <person name="Culley D."/>
            <person name="Magnuson J.K."/>
            <person name="James T.Y."/>
            <person name="O'Malley M.A."/>
            <person name="Stajich J.E."/>
            <person name="Spatafora J.W."/>
            <person name="Visel A."/>
            <person name="Grigoriev I.V."/>
        </authorList>
    </citation>
    <scope>NUCLEOTIDE SEQUENCE [LARGE SCALE GENOMIC DNA]</scope>
    <source>
        <strain evidence="2">finn</strain>
    </source>
</reference>
<dbReference type="AlphaFoldDB" id="A0A1Y1VDV1"/>
<reference evidence="1 2" key="1">
    <citation type="submission" date="2016-08" db="EMBL/GenBank/DDBJ databases">
        <title>Genomes of anaerobic fungi encode conserved fungal cellulosomes for biomass hydrolysis.</title>
        <authorList>
            <consortium name="DOE Joint Genome Institute"/>
            <person name="Haitjema C.H."/>
            <person name="Gilmore S.P."/>
            <person name="Henske J.K."/>
            <person name="Solomon K.V."/>
            <person name="De Groot R."/>
            <person name="Kuo A."/>
            <person name="Mondo S.J."/>
            <person name="Salamov A.A."/>
            <person name="Labutti K."/>
            <person name="Zhao Z."/>
            <person name="Chiniquy J."/>
            <person name="Barry K."/>
            <person name="Brewer H.M."/>
            <person name="Purvine S.O."/>
            <person name="Wright A.T."/>
            <person name="Boxma B."/>
            <person name="Van Alen T."/>
            <person name="Hackstein J.H."/>
            <person name="Baker S.E."/>
            <person name="Grigoriev I.V."/>
            <person name="O'Malley M.A."/>
        </authorList>
    </citation>
    <scope>NUCLEOTIDE SEQUENCE [LARGE SCALE GENOMIC DNA]</scope>
    <source>
        <strain evidence="2">finn</strain>
    </source>
</reference>
<keyword evidence="2" id="KW-1185">Reference proteome</keyword>
<accession>A0A1Y1VDV1</accession>